<sequence>MINIIVSDDESLGSLPTSVRPINLPLLKTLAFSHVSDTIGRRIIPLIRASACHTIVIDGESNFSAALEPQETTTQLIAKPMALSKLLKLAVEEGDATYICMRSEPVIANGWACWANDQPGVKIKLAIPSAEVIPRLWDYLGDALREHGGATSLESIEVEWVGQEIPFPFTLLDHCPGLTSLRFSDQTGAALDPLIQFLGGDRKNGSVVNSEPRFPLPKLSSLFLHGETILNLEGCADSIKHLLERRYPALRDGVISGDVHALKDLCLPFPLVDALQQCGPMTSFNLENLRGS</sequence>
<reference evidence="1 2" key="1">
    <citation type="submission" date="2014-04" db="EMBL/GenBank/DDBJ databases">
        <authorList>
            <consortium name="DOE Joint Genome Institute"/>
            <person name="Kuo A."/>
            <person name="Girlanda M."/>
            <person name="Perotto S."/>
            <person name="Kohler A."/>
            <person name="Nagy L.G."/>
            <person name="Floudas D."/>
            <person name="Copeland A."/>
            <person name="Barry K.W."/>
            <person name="Cichocki N."/>
            <person name="Veneault-Fourrey C."/>
            <person name="LaButti K."/>
            <person name="Lindquist E.A."/>
            <person name="Lipzen A."/>
            <person name="Lundell T."/>
            <person name="Morin E."/>
            <person name="Murat C."/>
            <person name="Sun H."/>
            <person name="Tunlid A."/>
            <person name="Henrissat B."/>
            <person name="Grigoriev I.V."/>
            <person name="Hibbett D.S."/>
            <person name="Martin F."/>
            <person name="Nordberg H.P."/>
            <person name="Cantor M.N."/>
            <person name="Hua S.X."/>
        </authorList>
    </citation>
    <scope>NUCLEOTIDE SEQUENCE [LARGE SCALE GENOMIC DNA]</scope>
    <source>
        <strain evidence="1 2">MUT 4182</strain>
    </source>
</reference>
<dbReference type="OrthoDB" id="3351939at2759"/>
<organism evidence="1 2">
    <name type="scientific">Tulasnella calospora MUT 4182</name>
    <dbReference type="NCBI Taxonomy" id="1051891"/>
    <lineage>
        <taxon>Eukaryota</taxon>
        <taxon>Fungi</taxon>
        <taxon>Dikarya</taxon>
        <taxon>Basidiomycota</taxon>
        <taxon>Agaricomycotina</taxon>
        <taxon>Agaricomycetes</taxon>
        <taxon>Cantharellales</taxon>
        <taxon>Tulasnellaceae</taxon>
        <taxon>Tulasnella</taxon>
    </lineage>
</organism>
<proteinExistence type="predicted"/>
<dbReference type="EMBL" id="KN823000">
    <property type="protein sequence ID" value="KIO27986.1"/>
    <property type="molecule type" value="Genomic_DNA"/>
</dbReference>
<dbReference type="Proteomes" id="UP000054248">
    <property type="component" value="Unassembled WGS sequence"/>
</dbReference>
<accession>A0A0C3QKP5</accession>
<protein>
    <submittedName>
        <fullName evidence="1">Uncharacterized protein</fullName>
    </submittedName>
</protein>
<evidence type="ECO:0000313" key="2">
    <source>
        <dbReference type="Proteomes" id="UP000054248"/>
    </source>
</evidence>
<dbReference type="HOGENOM" id="CLU_033577_0_0_1"/>
<reference evidence="2" key="2">
    <citation type="submission" date="2015-01" db="EMBL/GenBank/DDBJ databases">
        <title>Evolutionary Origins and Diversification of the Mycorrhizal Mutualists.</title>
        <authorList>
            <consortium name="DOE Joint Genome Institute"/>
            <consortium name="Mycorrhizal Genomics Consortium"/>
            <person name="Kohler A."/>
            <person name="Kuo A."/>
            <person name="Nagy L.G."/>
            <person name="Floudas D."/>
            <person name="Copeland A."/>
            <person name="Barry K.W."/>
            <person name="Cichocki N."/>
            <person name="Veneault-Fourrey C."/>
            <person name="LaButti K."/>
            <person name="Lindquist E.A."/>
            <person name="Lipzen A."/>
            <person name="Lundell T."/>
            <person name="Morin E."/>
            <person name="Murat C."/>
            <person name="Riley R."/>
            <person name="Ohm R."/>
            <person name="Sun H."/>
            <person name="Tunlid A."/>
            <person name="Henrissat B."/>
            <person name="Grigoriev I.V."/>
            <person name="Hibbett D.S."/>
            <person name="Martin F."/>
        </authorList>
    </citation>
    <scope>NUCLEOTIDE SEQUENCE [LARGE SCALE GENOMIC DNA]</scope>
    <source>
        <strain evidence="2">MUT 4182</strain>
    </source>
</reference>
<gene>
    <name evidence="1" type="ORF">M407DRAFT_22754</name>
</gene>
<name>A0A0C3QKP5_9AGAM</name>
<keyword evidence="2" id="KW-1185">Reference proteome</keyword>
<dbReference type="AlphaFoldDB" id="A0A0C3QKP5"/>
<evidence type="ECO:0000313" key="1">
    <source>
        <dbReference type="EMBL" id="KIO27986.1"/>
    </source>
</evidence>